<evidence type="ECO:0000256" key="2">
    <source>
        <dbReference type="ARBA" id="ARBA00004613"/>
    </source>
</evidence>
<accession>A0A8J1MHD4</accession>
<proteinExistence type="predicted"/>
<dbReference type="InterPro" id="IPR003599">
    <property type="entry name" value="Ig_sub"/>
</dbReference>
<dbReference type="GO" id="GO:0005576">
    <property type="term" value="C:extracellular region"/>
    <property type="evidence" value="ECO:0007669"/>
    <property type="project" value="UniProtKB-SubCell"/>
</dbReference>
<dbReference type="GO" id="GO:0016064">
    <property type="term" value="P:immunoglobulin mediated immune response"/>
    <property type="evidence" value="ECO:0000318"/>
    <property type="project" value="GO_Central"/>
</dbReference>
<protein>
    <submittedName>
        <fullName evidence="14">Uncharacterized protein LOC108696994</fullName>
    </submittedName>
</protein>
<organism evidence="13 14">
    <name type="scientific">Xenopus laevis</name>
    <name type="common">African clawed frog</name>
    <dbReference type="NCBI Taxonomy" id="8355"/>
    <lineage>
        <taxon>Eukaryota</taxon>
        <taxon>Metazoa</taxon>
        <taxon>Chordata</taxon>
        <taxon>Craniata</taxon>
        <taxon>Vertebrata</taxon>
        <taxon>Euteleostomi</taxon>
        <taxon>Amphibia</taxon>
        <taxon>Batrachia</taxon>
        <taxon>Anura</taxon>
        <taxon>Pipoidea</taxon>
        <taxon>Pipidae</taxon>
        <taxon>Xenopodinae</taxon>
        <taxon>Xenopus</taxon>
        <taxon>Xenopus</taxon>
    </lineage>
</organism>
<sequence length="220" mass="24699">MVELSRLLEYPASAHMAIELPFSPLHLCMSSVHLLHESEKVKSDIELVQPSTEIKSPEVKSDIQLTQPSSEIKSPDESVTLSCKTSEYCASSVTDTMFVLCFILCLSFLSEVKSDIKLVQPSTEIKSPGESVKLSCKTSGYTFTSYWIHWIQQVPGKGLQWIGRIDPSDAYTRYSPSYQGRCHISTDNPQSTAFLQLNNLKVEDTAIYYCARRDTLKTTN</sequence>
<dbReference type="InterPro" id="IPR050199">
    <property type="entry name" value="IgHV"/>
</dbReference>
<dbReference type="AlphaFoldDB" id="A0A8J1MHD4"/>
<dbReference type="SUPFAM" id="SSF48726">
    <property type="entry name" value="Immunoglobulin"/>
    <property type="match status" value="1"/>
</dbReference>
<keyword evidence="3" id="KW-1003">Cell membrane</keyword>
<evidence type="ECO:0000313" key="14">
    <source>
        <dbReference type="RefSeq" id="XP_041440796.1"/>
    </source>
</evidence>
<evidence type="ECO:0000259" key="12">
    <source>
        <dbReference type="PROSITE" id="PS50835"/>
    </source>
</evidence>
<dbReference type="InterPro" id="IPR007110">
    <property type="entry name" value="Ig-like_dom"/>
</dbReference>
<evidence type="ECO:0000256" key="4">
    <source>
        <dbReference type="ARBA" id="ARBA00022525"/>
    </source>
</evidence>
<evidence type="ECO:0000256" key="1">
    <source>
        <dbReference type="ARBA" id="ARBA00004236"/>
    </source>
</evidence>
<dbReference type="PROSITE" id="PS50835">
    <property type="entry name" value="IG_LIKE"/>
    <property type="match status" value="1"/>
</dbReference>
<keyword evidence="8" id="KW-0472">Membrane</keyword>
<dbReference type="InterPro" id="IPR013783">
    <property type="entry name" value="Ig-like_fold"/>
</dbReference>
<keyword evidence="6" id="KW-0391">Immunity</keyword>
<keyword evidence="7" id="KW-1064">Adaptive immunity</keyword>
<dbReference type="Pfam" id="PF07686">
    <property type="entry name" value="V-set"/>
    <property type="match status" value="1"/>
</dbReference>
<evidence type="ECO:0000313" key="13">
    <source>
        <dbReference type="Proteomes" id="UP000186698"/>
    </source>
</evidence>
<dbReference type="KEGG" id="xla:108696994"/>
<dbReference type="OrthoDB" id="9901223at2759"/>
<keyword evidence="10" id="KW-0393">Immunoglobulin domain</keyword>
<dbReference type="InterPro" id="IPR013106">
    <property type="entry name" value="Ig_V-set"/>
</dbReference>
<evidence type="ECO:0000256" key="5">
    <source>
        <dbReference type="ARBA" id="ARBA00022729"/>
    </source>
</evidence>
<evidence type="ECO:0000256" key="8">
    <source>
        <dbReference type="ARBA" id="ARBA00023136"/>
    </source>
</evidence>
<evidence type="ECO:0000256" key="10">
    <source>
        <dbReference type="ARBA" id="ARBA00023319"/>
    </source>
</evidence>
<evidence type="ECO:0000256" key="7">
    <source>
        <dbReference type="ARBA" id="ARBA00023130"/>
    </source>
</evidence>
<keyword evidence="13" id="KW-1185">Reference proteome</keyword>
<evidence type="ECO:0000256" key="11">
    <source>
        <dbReference type="ARBA" id="ARBA00043265"/>
    </source>
</evidence>
<dbReference type="Proteomes" id="UP000186698">
    <property type="component" value="Chromosome 1L"/>
</dbReference>
<keyword evidence="5" id="KW-0732">Signal</keyword>
<keyword evidence="9" id="KW-1015">Disulfide bond</keyword>
<gene>
    <name evidence="14" type="primary">LOC108696994</name>
</gene>
<dbReference type="PANTHER" id="PTHR23266">
    <property type="entry name" value="IMMUNOGLOBULIN HEAVY CHAIN"/>
    <property type="match status" value="1"/>
</dbReference>
<dbReference type="SMART" id="SM00409">
    <property type="entry name" value="IG"/>
    <property type="match status" value="1"/>
</dbReference>
<dbReference type="GO" id="GO:0003823">
    <property type="term" value="F:antigen binding"/>
    <property type="evidence" value="ECO:0000318"/>
    <property type="project" value="GO_Central"/>
</dbReference>
<keyword evidence="11" id="KW-1280">Immunoglobulin</keyword>
<dbReference type="GeneID" id="108696994"/>
<dbReference type="GO" id="GO:0005886">
    <property type="term" value="C:plasma membrane"/>
    <property type="evidence" value="ECO:0007669"/>
    <property type="project" value="UniProtKB-SubCell"/>
</dbReference>
<dbReference type="Gene3D" id="2.60.40.10">
    <property type="entry name" value="Immunoglobulins"/>
    <property type="match status" value="2"/>
</dbReference>
<dbReference type="InterPro" id="IPR036179">
    <property type="entry name" value="Ig-like_dom_sf"/>
</dbReference>
<dbReference type="SMART" id="SM00406">
    <property type="entry name" value="IGv"/>
    <property type="match status" value="1"/>
</dbReference>
<evidence type="ECO:0000256" key="6">
    <source>
        <dbReference type="ARBA" id="ARBA00022859"/>
    </source>
</evidence>
<comment type="subcellular location">
    <subcellularLocation>
        <location evidence="1">Cell membrane</location>
    </subcellularLocation>
    <subcellularLocation>
        <location evidence="2">Secreted</location>
    </subcellularLocation>
</comment>
<dbReference type="RefSeq" id="XP_041440796.1">
    <property type="nucleotide sequence ID" value="XM_041584862.1"/>
</dbReference>
<feature type="domain" description="Ig-like" evidence="12">
    <location>
        <begin position="114"/>
        <end position="220"/>
    </location>
</feature>
<keyword evidence="4" id="KW-0964">Secreted</keyword>
<name>A0A8J1MHD4_XENLA</name>
<reference evidence="14" key="1">
    <citation type="submission" date="2025-08" db="UniProtKB">
        <authorList>
            <consortium name="RefSeq"/>
        </authorList>
    </citation>
    <scope>IDENTIFICATION</scope>
    <source>
        <strain evidence="14">J_2021</strain>
        <tissue evidence="14">Erythrocytes</tissue>
    </source>
</reference>
<dbReference type="FunFam" id="2.60.40.10:FF:001072">
    <property type="entry name" value="Immunoglobulin heavy variable V1-24"/>
    <property type="match status" value="1"/>
</dbReference>
<evidence type="ECO:0000256" key="3">
    <source>
        <dbReference type="ARBA" id="ARBA00022475"/>
    </source>
</evidence>
<dbReference type="GO" id="GO:0019814">
    <property type="term" value="C:immunoglobulin complex"/>
    <property type="evidence" value="ECO:0007669"/>
    <property type="project" value="UniProtKB-KW"/>
</dbReference>
<evidence type="ECO:0000256" key="9">
    <source>
        <dbReference type="ARBA" id="ARBA00023157"/>
    </source>
</evidence>